<evidence type="ECO:0000313" key="11">
    <source>
        <dbReference type="EMBL" id="EEZ71085.1"/>
    </source>
</evidence>
<evidence type="ECO:0000256" key="2">
    <source>
        <dbReference type="ARBA" id="ARBA00012961"/>
    </source>
</evidence>
<dbReference type="InterPro" id="IPR008144">
    <property type="entry name" value="Guanylate_kin-like_dom"/>
</dbReference>
<keyword evidence="7 9" id="KW-0067">ATP-binding</keyword>
<dbReference type="SUPFAM" id="SSF52540">
    <property type="entry name" value="P-loop containing nucleoside triphosphate hydrolases"/>
    <property type="match status" value="1"/>
</dbReference>
<comment type="catalytic activity">
    <reaction evidence="9">
        <text>GMP + ATP = GDP + ADP</text>
        <dbReference type="Rhea" id="RHEA:20780"/>
        <dbReference type="ChEBI" id="CHEBI:30616"/>
        <dbReference type="ChEBI" id="CHEBI:58115"/>
        <dbReference type="ChEBI" id="CHEBI:58189"/>
        <dbReference type="ChEBI" id="CHEBI:456216"/>
        <dbReference type="EC" id="2.7.4.8"/>
    </reaction>
</comment>
<dbReference type="GO" id="GO:0005829">
    <property type="term" value="C:cytosol"/>
    <property type="evidence" value="ECO:0007669"/>
    <property type="project" value="TreeGrafter"/>
</dbReference>
<organism evidence="11 12">
    <name type="scientific">Neisseria cinerea ATCC 14685</name>
    <dbReference type="NCBI Taxonomy" id="546262"/>
    <lineage>
        <taxon>Bacteria</taxon>
        <taxon>Pseudomonadati</taxon>
        <taxon>Pseudomonadota</taxon>
        <taxon>Betaproteobacteria</taxon>
        <taxon>Neisseriales</taxon>
        <taxon>Neisseriaceae</taxon>
        <taxon>Neisseria</taxon>
    </lineage>
</organism>
<evidence type="ECO:0000256" key="9">
    <source>
        <dbReference type="HAMAP-Rule" id="MF_00328"/>
    </source>
</evidence>
<comment type="caution">
    <text evidence="11">The sequence shown here is derived from an EMBL/GenBank/DDBJ whole genome shotgun (WGS) entry which is preliminary data.</text>
</comment>
<evidence type="ECO:0000256" key="4">
    <source>
        <dbReference type="ARBA" id="ARBA00022679"/>
    </source>
</evidence>
<feature type="domain" description="Guanylate kinase-like" evidence="10">
    <location>
        <begin position="31"/>
        <end position="209"/>
    </location>
</feature>
<protein>
    <recommendedName>
        <fullName evidence="3 9">Guanylate kinase</fullName>
        <ecNumber evidence="2 9">2.7.4.8</ecNumber>
    </recommendedName>
    <alternativeName>
        <fullName evidence="8 9">GMP kinase</fullName>
    </alternativeName>
</protein>
<keyword evidence="9" id="KW-0963">Cytoplasm</keyword>
<dbReference type="Proteomes" id="UP000003294">
    <property type="component" value="Unassembled WGS sequence"/>
</dbReference>
<dbReference type="FunFam" id="3.30.63.10:FF:000002">
    <property type="entry name" value="Guanylate kinase 1"/>
    <property type="match status" value="1"/>
</dbReference>
<gene>
    <name evidence="9 11" type="primary">gmk</name>
    <name evidence="11" type="ORF">NEICINOT_04711</name>
</gene>
<evidence type="ECO:0000256" key="3">
    <source>
        <dbReference type="ARBA" id="ARBA00016296"/>
    </source>
</evidence>
<evidence type="ECO:0000313" key="12">
    <source>
        <dbReference type="Proteomes" id="UP000003294"/>
    </source>
</evidence>
<dbReference type="STRING" id="546262.NEICINOT_04711"/>
<dbReference type="InterPro" id="IPR008145">
    <property type="entry name" value="GK/Ca_channel_bsu"/>
</dbReference>
<evidence type="ECO:0000256" key="5">
    <source>
        <dbReference type="ARBA" id="ARBA00022741"/>
    </source>
</evidence>
<dbReference type="eggNOG" id="COG0194">
    <property type="taxonomic scope" value="Bacteria"/>
</dbReference>
<dbReference type="InterPro" id="IPR027417">
    <property type="entry name" value="P-loop_NTPase"/>
</dbReference>
<comment type="function">
    <text evidence="9">Essential for recycling GMP and indirectly, cGMP.</text>
</comment>
<sequence length="229" mass="25316">MGVGEHEIRCLLWYNWLENIQVRDMTAYKKGNIFIISAASGTGKTTLVSRLLANHAGLRVSVSHTTRLPREGEANGVHYHFVSKEEFESLIAQKAFLEYADVFGNYYGTSIEGVNALAAAGYDVILEIDVQGAAQVRDALPEAVGIFILPPSFDVLAARLHGRGTDSQEVIQRRLSKARHEIEQSVLFDYVVVNDDLEKAEADLVHIVSSCRLKKSVQLGFIANLLENS</sequence>
<dbReference type="EMBL" id="ACDY02000011">
    <property type="protein sequence ID" value="EEZ71085.1"/>
    <property type="molecule type" value="Genomic_DNA"/>
</dbReference>
<keyword evidence="6 9" id="KW-0418">Kinase</keyword>
<dbReference type="Gene3D" id="3.40.50.300">
    <property type="entry name" value="P-loop containing nucleotide triphosphate hydrolases"/>
    <property type="match status" value="2"/>
</dbReference>
<keyword evidence="5 9" id="KW-0547">Nucleotide-binding</keyword>
<evidence type="ECO:0000256" key="8">
    <source>
        <dbReference type="ARBA" id="ARBA00030128"/>
    </source>
</evidence>
<comment type="subcellular location">
    <subcellularLocation>
        <location evidence="9">Cytoplasm</location>
    </subcellularLocation>
</comment>
<dbReference type="InterPro" id="IPR017665">
    <property type="entry name" value="Guanylate_kinase"/>
</dbReference>
<dbReference type="PROSITE" id="PS00856">
    <property type="entry name" value="GUANYLATE_KINASE_1"/>
    <property type="match status" value="1"/>
</dbReference>
<evidence type="ECO:0000256" key="6">
    <source>
        <dbReference type="ARBA" id="ARBA00022777"/>
    </source>
</evidence>
<dbReference type="GO" id="GO:0005524">
    <property type="term" value="F:ATP binding"/>
    <property type="evidence" value="ECO:0007669"/>
    <property type="project" value="UniProtKB-UniRule"/>
</dbReference>
<dbReference type="EC" id="2.7.4.8" evidence="2 9"/>
<dbReference type="Gene3D" id="3.30.63.10">
    <property type="entry name" value="Guanylate Kinase phosphate binding domain"/>
    <property type="match status" value="1"/>
</dbReference>
<evidence type="ECO:0000256" key="7">
    <source>
        <dbReference type="ARBA" id="ARBA00022840"/>
    </source>
</evidence>
<evidence type="ECO:0000256" key="1">
    <source>
        <dbReference type="ARBA" id="ARBA00005790"/>
    </source>
</evidence>
<dbReference type="SMART" id="SM00072">
    <property type="entry name" value="GuKc"/>
    <property type="match status" value="1"/>
</dbReference>
<dbReference type="HAMAP" id="MF_00328">
    <property type="entry name" value="Guanylate_kinase"/>
    <property type="match status" value="1"/>
</dbReference>
<dbReference type="NCBIfam" id="TIGR03263">
    <property type="entry name" value="guanyl_kin"/>
    <property type="match status" value="1"/>
</dbReference>
<keyword evidence="4 9" id="KW-0808">Transferase</keyword>
<comment type="similarity">
    <text evidence="1 9">Belongs to the guanylate kinase family.</text>
</comment>
<dbReference type="InterPro" id="IPR020590">
    <property type="entry name" value="Guanylate_kinase_CS"/>
</dbReference>
<name>D0W4W3_NEICI</name>
<dbReference type="CDD" id="cd00071">
    <property type="entry name" value="GMPK"/>
    <property type="match status" value="1"/>
</dbReference>
<dbReference type="Pfam" id="PF00625">
    <property type="entry name" value="Guanylate_kin"/>
    <property type="match status" value="1"/>
</dbReference>
<dbReference type="PANTHER" id="PTHR23117">
    <property type="entry name" value="GUANYLATE KINASE-RELATED"/>
    <property type="match status" value="1"/>
</dbReference>
<evidence type="ECO:0000259" key="10">
    <source>
        <dbReference type="PROSITE" id="PS50052"/>
    </source>
</evidence>
<dbReference type="GO" id="GO:0004385">
    <property type="term" value="F:GMP kinase activity"/>
    <property type="evidence" value="ECO:0007669"/>
    <property type="project" value="UniProtKB-UniRule"/>
</dbReference>
<accession>D0W4W3</accession>
<proteinExistence type="inferred from homology"/>
<dbReference type="PANTHER" id="PTHR23117:SF13">
    <property type="entry name" value="GUANYLATE KINASE"/>
    <property type="match status" value="1"/>
</dbReference>
<dbReference type="AlphaFoldDB" id="D0W4W3"/>
<dbReference type="PROSITE" id="PS50052">
    <property type="entry name" value="GUANYLATE_KINASE_2"/>
    <property type="match status" value="1"/>
</dbReference>
<reference evidence="11 12" key="1">
    <citation type="submission" date="2009-10" db="EMBL/GenBank/DDBJ databases">
        <authorList>
            <person name="Weinstock G."/>
            <person name="Sodergren E."/>
            <person name="Clifton S."/>
            <person name="Fulton L."/>
            <person name="Fulton B."/>
            <person name="Courtney L."/>
            <person name="Fronick C."/>
            <person name="Harrison M."/>
            <person name="Strong C."/>
            <person name="Farmer C."/>
            <person name="Delahaunty K."/>
            <person name="Markovic C."/>
            <person name="Hall O."/>
            <person name="Minx P."/>
            <person name="Tomlinson C."/>
            <person name="Mitreva M."/>
            <person name="Nelson J."/>
            <person name="Hou S."/>
            <person name="Wollam A."/>
            <person name="Pepin K.H."/>
            <person name="Johnson M."/>
            <person name="Bhonagiri V."/>
            <person name="Nash W.E."/>
            <person name="Warren W."/>
            <person name="Chinwalla A."/>
            <person name="Mardis E.R."/>
            <person name="Wilson R.K."/>
        </authorList>
    </citation>
    <scope>NUCLEOTIDE SEQUENCE [LARGE SCALE GENOMIC DNA]</scope>
    <source>
        <strain evidence="11 12">ATCC 14685</strain>
    </source>
</reference>
<feature type="binding site" evidence="9">
    <location>
        <begin position="38"/>
        <end position="45"/>
    </location>
    <ligand>
        <name>ATP</name>
        <dbReference type="ChEBI" id="CHEBI:30616"/>
    </ligand>
</feature>